<organism evidence="15 16">
    <name type="scientific">Cinnamomum micranthum f. kanehirae</name>
    <dbReference type="NCBI Taxonomy" id="337451"/>
    <lineage>
        <taxon>Eukaryota</taxon>
        <taxon>Viridiplantae</taxon>
        <taxon>Streptophyta</taxon>
        <taxon>Embryophyta</taxon>
        <taxon>Tracheophyta</taxon>
        <taxon>Spermatophyta</taxon>
        <taxon>Magnoliopsida</taxon>
        <taxon>Magnoliidae</taxon>
        <taxon>Laurales</taxon>
        <taxon>Lauraceae</taxon>
        <taxon>Cinnamomum</taxon>
    </lineage>
</organism>
<dbReference type="Pfam" id="PF13639">
    <property type="entry name" value="zf-RING_2"/>
    <property type="match status" value="1"/>
</dbReference>
<evidence type="ECO:0000256" key="12">
    <source>
        <dbReference type="PROSITE-ProRule" id="PRU00175"/>
    </source>
</evidence>
<keyword evidence="8" id="KW-0862">Zinc</keyword>
<keyword evidence="7" id="KW-0833">Ubl conjugation pathway</keyword>
<evidence type="ECO:0000256" key="4">
    <source>
        <dbReference type="ARBA" id="ARBA00022692"/>
    </source>
</evidence>
<reference evidence="15 16" key="1">
    <citation type="journal article" date="2019" name="Nat. Plants">
        <title>Stout camphor tree genome fills gaps in understanding of flowering plant genome evolution.</title>
        <authorList>
            <person name="Chaw S.M."/>
            <person name="Liu Y.C."/>
            <person name="Wu Y.W."/>
            <person name="Wang H.Y."/>
            <person name="Lin C.I."/>
            <person name="Wu C.S."/>
            <person name="Ke H.M."/>
            <person name="Chang L.Y."/>
            <person name="Hsu C.Y."/>
            <person name="Yang H.T."/>
            <person name="Sudianto E."/>
            <person name="Hsu M.H."/>
            <person name="Wu K.P."/>
            <person name="Wang L.N."/>
            <person name="Leebens-Mack J.H."/>
            <person name="Tsai I.J."/>
        </authorList>
    </citation>
    <scope>NUCLEOTIDE SEQUENCE [LARGE SCALE GENOMIC DNA]</scope>
    <source>
        <strain evidence="16">cv. Chaw 1501</strain>
        <tissue evidence="15">Young leaves</tissue>
    </source>
</reference>
<dbReference type="Proteomes" id="UP000283530">
    <property type="component" value="Unassembled WGS sequence"/>
</dbReference>
<dbReference type="STRING" id="337451.A0A3S3MNQ7"/>
<dbReference type="SUPFAM" id="SSF57850">
    <property type="entry name" value="RING/U-box"/>
    <property type="match status" value="1"/>
</dbReference>
<name>A0A3S3MNQ7_9MAGN</name>
<evidence type="ECO:0000256" key="1">
    <source>
        <dbReference type="ARBA" id="ARBA00004167"/>
    </source>
</evidence>
<dbReference type="OrthoDB" id="8062037at2759"/>
<dbReference type="PROSITE" id="PS50089">
    <property type="entry name" value="ZF_RING_2"/>
    <property type="match status" value="1"/>
</dbReference>
<keyword evidence="9 13" id="KW-1133">Transmembrane helix</keyword>
<evidence type="ECO:0000256" key="8">
    <source>
        <dbReference type="ARBA" id="ARBA00022833"/>
    </source>
</evidence>
<comment type="subcellular location">
    <subcellularLocation>
        <location evidence="1">Membrane</location>
        <topology evidence="1">Single-pass membrane protein</topology>
    </subcellularLocation>
</comment>
<comment type="caution">
    <text evidence="15">The sequence shown here is derived from an EMBL/GenBank/DDBJ whole genome shotgun (WGS) entry which is preliminary data.</text>
</comment>
<comment type="pathway">
    <text evidence="2">Protein modification; protein ubiquitination.</text>
</comment>
<comment type="similarity">
    <text evidence="11">Belongs to the RING-type zinc finger family. ATL subfamily.</text>
</comment>
<evidence type="ECO:0000256" key="2">
    <source>
        <dbReference type="ARBA" id="ARBA00004906"/>
    </source>
</evidence>
<evidence type="ECO:0000313" key="16">
    <source>
        <dbReference type="Proteomes" id="UP000283530"/>
    </source>
</evidence>
<feature type="domain" description="RING-type" evidence="14">
    <location>
        <begin position="87"/>
        <end position="129"/>
    </location>
</feature>
<evidence type="ECO:0000256" key="6">
    <source>
        <dbReference type="ARBA" id="ARBA00022771"/>
    </source>
</evidence>
<sequence>MSRAVSIASQIMVMAIVVSVVLLFAGIAVLVMIHVCIVGRAFRRSLMAANRGERSSDSTIGMSANDLESLPCFDFKAREKGSSPVDCAVCLENFKMGDKCRLLPNCNHSFHAHCIDSWLLKTPFCPICRTGANTHKGAFEVLHLGGVAFESRERSPVVVGIPVSSNPSPMHTLSLE</sequence>
<keyword evidence="5" id="KW-0479">Metal-binding</keyword>
<keyword evidence="10 13" id="KW-0472">Membrane</keyword>
<evidence type="ECO:0000256" key="10">
    <source>
        <dbReference type="ARBA" id="ARBA00023136"/>
    </source>
</evidence>
<gene>
    <name evidence="15" type="ORF">CKAN_01207900</name>
</gene>
<dbReference type="AlphaFoldDB" id="A0A3S3MNQ7"/>
<evidence type="ECO:0000259" key="14">
    <source>
        <dbReference type="PROSITE" id="PS50089"/>
    </source>
</evidence>
<dbReference type="InterPro" id="IPR001841">
    <property type="entry name" value="Znf_RING"/>
</dbReference>
<evidence type="ECO:0000256" key="13">
    <source>
        <dbReference type="SAM" id="Phobius"/>
    </source>
</evidence>
<evidence type="ECO:0000313" key="15">
    <source>
        <dbReference type="EMBL" id="RWR83326.1"/>
    </source>
</evidence>
<keyword evidence="16" id="KW-1185">Reference proteome</keyword>
<dbReference type="EMBL" id="QPKB01000004">
    <property type="protein sequence ID" value="RWR83326.1"/>
    <property type="molecule type" value="Genomic_DNA"/>
</dbReference>
<dbReference type="Gene3D" id="3.30.40.10">
    <property type="entry name" value="Zinc/RING finger domain, C3HC4 (zinc finger)"/>
    <property type="match status" value="1"/>
</dbReference>
<feature type="transmembrane region" description="Helical" evidence="13">
    <location>
        <begin position="12"/>
        <end position="37"/>
    </location>
</feature>
<dbReference type="PANTHER" id="PTHR45768">
    <property type="entry name" value="E3 UBIQUITIN-PROTEIN LIGASE RNF13-LIKE"/>
    <property type="match status" value="1"/>
</dbReference>
<protein>
    <submittedName>
        <fullName evidence="15">E3 ubiquitin-protein ligase RNF13-like protein</fullName>
    </submittedName>
</protein>
<dbReference type="InterPro" id="IPR013083">
    <property type="entry name" value="Znf_RING/FYVE/PHD"/>
</dbReference>
<dbReference type="GO" id="GO:0016020">
    <property type="term" value="C:membrane"/>
    <property type="evidence" value="ECO:0007669"/>
    <property type="project" value="UniProtKB-SubCell"/>
</dbReference>
<keyword evidence="6 12" id="KW-0863">Zinc-finger</keyword>
<dbReference type="SMART" id="SM00184">
    <property type="entry name" value="RING"/>
    <property type="match status" value="1"/>
</dbReference>
<proteinExistence type="inferred from homology"/>
<dbReference type="FunFam" id="3.30.40.10:FF:000982">
    <property type="entry name" value="RING-H2 finger protein ATL2K"/>
    <property type="match status" value="1"/>
</dbReference>
<dbReference type="GO" id="GO:0008270">
    <property type="term" value="F:zinc ion binding"/>
    <property type="evidence" value="ECO:0007669"/>
    <property type="project" value="UniProtKB-KW"/>
</dbReference>
<evidence type="ECO:0000256" key="9">
    <source>
        <dbReference type="ARBA" id="ARBA00022989"/>
    </source>
</evidence>
<keyword evidence="4 13" id="KW-0812">Transmembrane</keyword>
<dbReference type="PANTHER" id="PTHR45768:SF61">
    <property type="entry name" value="RING-H2 FINGER PROTEIN ATL18"/>
    <property type="match status" value="1"/>
</dbReference>
<accession>A0A3S3MNQ7</accession>
<evidence type="ECO:0000256" key="5">
    <source>
        <dbReference type="ARBA" id="ARBA00022723"/>
    </source>
</evidence>
<keyword evidence="3" id="KW-0808">Transferase</keyword>
<dbReference type="GO" id="GO:0016740">
    <property type="term" value="F:transferase activity"/>
    <property type="evidence" value="ECO:0007669"/>
    <property type="project" value="UniProtKB-KW"/>
</dbReference>
<evidence type="ECO:0000256" key="11">
    <source>
        <dbReference type="ARBA" id="ARBA00024209"/>
    </source>
</evidence>
<evidence type="ECO:0000256" key="7">
    <source>
        <dbReference type="ARBA" id="ARBA00022786"/>
    </source>
</evidence>
<evidence type="ECO:0000256" key="3">
    <source>
        <dbReference type="ARBA" id="ARBA00022679"/>
    </source>
</evidence>